<dbReference type="Proteomes" id="UP000018745">
    <property type="component" value="Chromosome"/>
</dbReference>
<reference evidence="1 2" key="1">
    <citation type="journal article" date="2014" name="Genome Announc.">
        <title>Complete Genome Sequence of Mycoplasma ovis Strain Michigan, a Hemoplasma of Sheep with Two Distinct 16S rRNA Genes.</title>
        <authorList>
            <person name="Deshuillers P.L."/>
            <person name="Santos A.P."/>
            <person name="do Nascimento N.C."/>
            <person name="Hampel J.A."/>
            <person name="Bergin I.L."/>
            <person name="Dyson M.C."/>
            <person name="Messick J.B."/>
        </authorList>
    </citation>
    <scope>NUCLEOTIDE SEQUENCE [LARGE SCALE GENOMIC DNA]</scope>
    <source>
        <strain evidence="1 2">Michigan</strain>
    </source>
</reference>
<name>A0ABN4BLD6_9MOLU</name>
<evidence type="ECO:0000313" key="2">
    <source>
        <dbReference type="Proteomes" id="UP000018745"/>
    </source>
</evidence>
<protein>
    <recommendedName>
        <fullName evidence="3">C-type lectin domain-containing protein</fullName>
    </recommendedName>
</protein>
<dbReference type="RefSeq" id="WP_024071058.1">
    <property type="nucleotide sequence ID" value="NC_023062.1"/>
</dbReference>
<organism evidence="1 2">
    <name type="scientific">Mycoplasma ovis str. Michigan</name>
    <dbReference type="NCBI Taxonomy" id="1415773"/>
    <lineage>
        <taxon>Bacteria</taxon>
        <taxon>Bacillati</taxon>
        <taxon>Mycoplasmatota</taxon>
        <taxon>Mollicutes</taxon>
        <taxon>Mycoplasmataceae</taxon>
        <taxon>Mycoplasma</taxon>
    </lineage>
</organism>
<evidence type="ECO:0000313" key="1">
    <source>
        <dbReference type="EMBL" id="AHC40196.1"/>
    </source>
</evidence>
<keyword evidence="2" id="KW-1185">Reference proteome</keyword>
<accession>A0ABN4BLD6</accession>
<evidence type="ECO:0008006" key="3">
    <source>
        <dbReference type="Google" id="ProtNLM"/>
    </source>
</evidence>
<gene>
    <name evidence="1" type="ORF">OVS_01355</name>
</gene>
<dbReference type="EMBL" id="CP006935">
    <property type="protein sequence ID" value="AHC40196.1"/>
    <property type="molecule type" value="Genomic_DNA"/>
</dbReference>
<proteinExistence type="predicted"/>
<sequence>MSLATKVLLGFLGLGGVGTTPLIWVSPAPPPPPYIPPEGYKLCHRLTTGIKNYKVALYICSRNDGTDKPSFFKKKESKETIEKTKNNKDQWNQVTNIARLSYTDWELSFKDGVKEKLKWPPYWTRISWDMKPEEHCLLKNKKSASGYDELTCRKDNKVVLTQSVYL</sequence>